<proteinExistence type="predicted"/>
<organism evidence="1">
    <name type="scientific">marine sediment metagenome</name>
    <dbReference type="NCBI Taxonomy" id="412755"/>
    <lineage>
        <taxon>unclassified sequences</taxon>
        <taxon>metagenomes</taxon>
        <taxon>ecological metagenomes</taxon>
    </lineage>
</organism>
<dbReference type="EMBL" id="LAZR01004120">
    <property type="protein sequence ID" value="KKN11589.1"/>
    <property type="molecule type" value="Genomic_DNA"/>
</dbReference>
<name>A0A0F9N0V1_9ZZZZ</name>
<protein>
    <submittedName>
        <fullName evidence="1">Uncharacterized protein</fullName>
    </submittedName>
</protein>
<dbReference type="AlphaFoldDB" id="A0A0F9N0V1"/>
<evidence type="ECO:0000313" key="1">
    <source>
        <dbReference type="EMBL" id="KKN11589.1"/>
    </source>
</evidence>
<accession>A0A0F9N0V1</accession>
<reference evidence="1" key="1">
    <citation type="journal article" date="2015" name="Nature">
        <title>Complex archaea that bridge the gap between prokaryotes and eukaryotes.</title>
        <authorList>
            <person name="Spang A."/>
            <person name="Saw J.H."/>
            <person name="Jorgensen S.L."/>
            <person name="Zaremba-Niedzwiedzka K."/>
            <person name="Martijn J."/>
            <person name="Lind A.E."/>
            <person name="van Eijk R."/>
            <person name="Schleper C."/>
            <person name="Guy L."/>
            <person name="Ettema T.J."/>
        </authorList>
    </citation>
    <scope>NUCLEOTIDE SEQUENCE</scope>
</reference>
<comment type="caution">
    <text evidence="1">The sequence shown here is derived from an EMBL/GenBank/DDBJ whole genome shotgun (WGS) entry which is preliminary data.</text>
</comment>
<gene>
    <name evidence="1" type="ORF">LCGC14_1025090</name>
</gene>
<sequence length="82" mass="9268">MQIEIPEGFMELPRPKMIPLKNERELLEEAFYGLKTDYNPTMLVHTDVVEKLDFPNHDATLLTGCGGRLANEAGEVVLLEPK</sequence>